<evidence type="ECO:0000313" key="3">
    <source>
        <dbReference type="EMBL" id="ABB47816.2"/>
    </source>
</evidence>
<reference evidence="3" key="2">
    <citation type="submission" date="2003-05" db="EMBL/GenBank/DDBJ databases">
        <authorList>
            <person name="Buell C.R."/>
            <person name="Wing R.A."/>
            <person name="McCombie W.R."/>
            <person name="Messing J."/>
            <person name="Yuan Q."/>
            <person name="Ouyang S."/>
        </authorList>
    </citation>
    <scope>NUCLEOTIDE SEQUENCE</scope>
</reference>
<reference evidence="3" key="1">
    <citation type="journal article" date="2003" name="Science">
        <title>In-depth view of structure, activity, and evolution of rice chromosome 10.</title>
        <authorList>
            <consortium name="Rice Chromosome 10 Sequencing Consortium"/>
        </authorList>
    </citation>
    <scope>NUCLEOTIDE SEQUENCE [LARGE SCALE GENOMIC DNA]</scope>
</reference>
<dbReference type="EMBL" id="DP000086">
    <property type="protein sequence ID" value="ABB47816.2"/>
    <property type="molecule type" value="Genomic_DNA"/>
</dbReference>
<protein>
    <submittedName>
        <fullName evidence="3">Expressed protein</fullName>
    </submittedName>
</protein>
<organism evidence="3">
    <name type="scientific">Oryza sativa subsp. japonica</name>
    <name type="common">Rice</name>
    <dbReference type="NCBI Taxonomy" id="39947"/>
    <lineage>
        <taxon>Eukaryota</taxon>
        <taxon>Viridiplantae</taxon>
        <taxon>Streptophyta</taxon>
        <taxon>Embryophyta</taxon>
        <taxon>Tracheophyta</taxon>
        <taxon>Spermatophyta</taxon>
        <taxon>Magnoliopsida</taxon>
        <taxon>Liliopsida</taxon>
        <taxon>Poales</taxon>
        <taxon>Poaceae</taxon>
        <taxon>BOP clade</taxon>
        <taxon>Oryzoideae</taxon>
        <taxon>Oryzeae</taxon>
        <taxon>Oryzinae</taxon>
        <taxon>Oryza</taxon>
        <taxon>Oryza sativa</taxon>
    </lineage>
</organism>
<reference evidence="3" key="3">
    <citation type="submission" date="2006-07" db="EMBL/GenBank/DDBJ databases">
        <authorList>
            <person name="Buell R."/>
        </authorList>
    </citation>
    <scope>NUCLEOTIDE SEQUENCE</scope>
</reference>
<name>Q337I2_ORYSJ</name>
<gene>
    <name evidence="3" type="ordered locus">LOC_Os10g34940</name>
</gene>
<proteinExistence type="predicted"/>
<keyword evidence="2" id="KW-0732">Signal</keyword>
<evidence type="ECO:0000256" key="1">
    <source>
        <dbReference type="SAM" id="MobiDB-lite"/>
    </source>
</evidence>
<feature type="signal peptide" evidence="2">
    <location>
        <begin position="1"/>
        <end position="22"/>
    </location>
</feature>
<evidence type="ECO:0000256" key="2">
    <source>
        <dbReference type="SAM" id="SignalP"/>
    </source>
</evidence>
<feature type="chain" id="PRO_5004221383" evidence="2">
    <location>
        <begin position="23"/>
        <end position="112"/>
    </location>
</feature>
<feature type="region of interest" description="Disordered" evidence="1">
    <location>
        <begin position="47"/>
        <end position="89"/>
    </location>
</feature>
<sequence length="112" mass="11601">MSLWKVLLMVIALICALHTTSGRPPVVGYPAPRPNGSSGTRCYEGCNPPGLLRPASSGGGHERRRGRDPPRAVGLGHARAARGGGGDILDAADTRLNGEFDGADMERALTAA</sequence>
<accession>Q337I2</accession>
<dbReference type="AlphaFoldDB" id="Q337I2"/>